<evidence type="ECO:0000313" key="3">
    <source>
        <dbReference type="Proteomes" id="UP000594262"/>
    </source>
</evidence>
<evidence type="ECO:0000256" key="1">
    <source>
        <dbReference type="ARBA" id="ARBA00007753"/>
    </source>
</evidence>
<dbReference type="InterPro" id="IPR040046">
    <property type="entry name" value="FAM228"/>
</dbReference>
<reference evidence="2" key="1">
    <citation type="submission" date="2021-01" db="UniProtKB">
        <authorList>
            <consortium name="EnsemblMetazoa"/>
        </authorList>
    </citation>
    <scope>IDENTIFICATION</scope>
</reference>
<dbReference type="RefSeq" id="XP_066924191.1">
    <property type="nucleotide sequence ID" value="XM_067068090.1"/>
</dbReference>
<dbReference type="OrthoDB" id="9905773at2759"/>
<dbReference type="PANTHER" id="PTHR28584:SF1">
    <property type="entry name" value="PROTEIN FAM228B"/>
    <property type="match status" value="1"/>
</dbReference>
<dbReference type="Proteomes" id="UP000594262">
    <property type="component" value="Unplaced"/>
</dbReference>
<sequence length="336" mass="40074">MLEQTTGRTKLLTRSKTAGSIKVHSSDFTNELVQTDPIHKYISKDDSNITPFQPNYSCSNVNLRRSNSSNYIGCWLSEKSIRNLQKKTDFESKEMANMYHSLLDSEERLQKDLDDIITYDRIRKDRKLQWLLQKWYEKTYIPLDNKICQEMNGFQWQKFDQEKRKQFIKYLKHRNEKGHIFLDIYEEAEYDPMSLNKKRPGPIKAVTEKLEDPLLHQQYKRNEEDRVVHACDNGIMLTEKQIEEKRLPKKPLVPLGRHDTECSTWLDMKLYDIQSEVRLRSQDRIYGVRNISNTCLHDISMEEKTADFSQQNPNTGKSIWKKRRQFTRRQDTLKLV</sequence>
<proteinExistence type="inferred from homology"/>
<accession>A0A7M5WKD3</accession>
<name>A0A7M5WKD3_9CNID</name>
<evidence type="ECO:0000313" key="2">
    <source>
        <dbReference type="EnsemblMetazoa" id="CLYHEMP007139.1"/>
    </source>
</evidence>
<keyword evidence="3" id="KW-1185">Reference proteome</keyword>
<protein>
    <submittedName>
        <fullName evidence="2">Uncharacterized protein</fullName>
    </submittedName>
</protein>
<organism evidence="2 3">
    <name type="scientific">Clytia hemisphaerica</name>
    <dbReference type="NCBI Taxonomy" id="252671"/>
    <lineage>
        <taxon>Eukaryota</taxon>
        <taxon>Metazoa</taxon>
        <taxon>Cnidaria</taxon>
        <taxon>Hydrozoa</taxon>
        <taxon>Hydroidolina</taxon>
        <taxon>Leptothecata</taxon>
        <taxon>Obeliida</taxon>
        <taxon>Clytiidae</taxon>
        <taxon>Clytia</taxon>
    </lineage>
</organism>
<dbReference type="GeneID" id="136811474"/>
<dbReference type="EnsemblMetazoa" id="CLYHEMT007139.1">
    <property type="protein sequence ID" value="CLYHEMP007139.1"/>
    <property type="gene ID" value="CLYHEMG007139"/>
</dbReference>
<dbReference type="AlphaFoldDB" id="A0A7M5WKD3"/>
<dbReference type="PANTHER" id="PTHR28584">
    <property type="entry name" value="FAMILY WITH SEQUENCE SIMILARITY 228 MEMBER A"/>
    <property type="match status" value="1"/>
</dbReference>
<comment type="similarity">
    <text evidence="1">Belongs to the FAM228 family.</text>
</comment>